<dbReference type="AlphaFoldDB" id="A0A8H7F574"/>
<evidence type="ECO:0000256" key="16">
    <source>
        <dbReference type="ARBA" id="ARBA00030065"/>
    </source>
</evidence>
<feature type="transmembrane region" description="Helical" evidence="21">
    <location>
        <begin position="342"/>
        <end position="359"/>
    </location>
</feature>
<comment type="function">
    <text evidence="18">Dol-P-Man:Man(5)GlcNAc(2)-PP-Dol alpha-1,3-mannosyltransferase that operates in the biosynthetic pathway of dolichol-linked oligosaccharides, the glycan precursors employed in protein asparagine (N)-glycosylation. The assembly of dolichol-linked oligosaccharides begins on the cytosolic side of the endoplasmic reticulum membrane and finishes in its lumen. The sequential addition of sugars to dolichol pyrophosphate produces dolichol-linked oligosaccharides containing fourteen sugars, including two GlcNAcs, nine mannoses and three glucoses. Once assembled, the oligosaccharide is transferred from the lipid to nascent proteins by oligosaccharyltransferases. In the lumen of the endoplasmic reticulum, adds the first dolichyl beta-D-mannosyl phosphate derived mannose in an alpha-1,3 linkage to Man(5)GlcNAc(2)-PP-dolichol to produce Man(6)GlcNAc(2)-PP-dolichol.</text>
</comment>
<reference evidence="23 24" key="1">
    <citation type="journal article" name="Sci. Rep.">
        <title>Telomere-to-telomere assembled and centromere annotated genomes of the two main subspecies of the button mushroom Agaricus bisporus reveal especially polymorphic chromosome ends.</title>
        <authorList>
            <person name="Sonnenberg A.S.M."/>
            <person name="Sedaghat-Telgerd N."/>
            <person name="Lavrijssen B."/>
            <person name="Ohm R.A."/>
            <person name="Hendrickx P.M."/>
            <person name="Scholtmeijer K."/>
            <person name="Baars J.J.P."/>
            <person name="van Peer A."/>
        </authorList>
    </citation>
    <scope>NUCLEOTIDE SEQUENCE [LARGE SCALE GENOMIC DNA]</scope>
    <source>
        <strain evidence="23 24">H119_p4</strain>
    </source>
</reference>
<accession>A0A8H7F574</accession>
<comment type="caution">
    <text evidence="23">The sequence shown here is derived from an EMBL/GenBank/DDBJ whole genome shotgun (WGS) entry which is preliminary data.</text>
</comment>
<dbReference type="GO" id="GO:0005506">
    <property type="term" value="F:iron ion binding"/>
    <property type="evidence" value="ECO:0007669"/>
    <property type="project" value="InterPro"/>
</dbReference>
<dbReference type="PANTHER" id="PTHR12646:SF0">
    <property type="entry name" value="DOL-P-MAN:MAN(5)GLCNAC(2)-PP-DOL ALPHA-1,3-MANNOSYLTRANSFERASE"/>
    <property type="match status" value="1"/>
</dbReference>
<comment type="similarity">
    <text evidence="20">Belongs to the glycosyltransferase ALG3 family.</text>
</comment>
<evidence type="ECO:0000313" key="24">
    <source>
        <dbReference type="Proteomes" id="UP000629468"/>
    </source>
</evidence>
<proteinExistence type="inferred from homology"/>
<evidence type="ECO:0000313" key="23">
    <source>
        <dbReference type="EMBL" id="KAF7777574.1"/>
    </source>
</evidence>
<dbReference type="EMBL" id="JABXXO010000005">
    <property type="protein sequence ID" value="KAF7777574.1"/>
    <property type="molecule type" value="Genomic_DNA"/>
</dbReference>
<evidence type="ECO:0000256" key="21">
    <source>
        <dbReference type="SAM" id="Phobius"/>
    </source>
</evidence>
<dbReference type="Gene3D" id="2.60.120.620">
    <property type="entry name" value="q2cbj1_9rhob like domain"/>
    <property type="match status" value="1"/>
</dbReference>
<feature type="transmembrane region" description="Helical" evidence="21">
    <location>
        <begin position="244"/>
        <end position="267"/>
    </location>
</feature>
<evidence type="ECO:0000256" key="11">
    <source>
        <dbReference type="ARBA" id="ARBA00022964"/>
    </source>
</evidence>
<dbReference type="UniPathway" id="UPA00378"/>
<evidence type="ECO:0000256" key="6">
    <source>
        <dbReference type="ARBA" id="ARBA00022676"/>
    </source>
</evidence>
<dbReference type="GO" id="GO:0005789">
    <property type="term" value="C:endoplasmic reticulum membrane"/>
    <property type="evidence" value="ECO:0007669"/>
    <property type="project" value="UniProtKB-SubCell"/>
</dbReference>
<evidence type="ECO:0000256" key="14">
    <source>
        <dbReference type="ARBA" id="ARBA00023004"/>
    </source>
</evidence>
<feature type="transmembrane region" description="Helical" evidence="21">
    <location>
        <begin position="158"/>
        <end position="183"/>
    </location>
</feature>
<dbReference type="PROSITE" id="PS51471">
    <property type="entry name" value="FE2OG_OXY"/>
    <property type="match status" value="1"/>
</dbReference>
<keyword evidence="9" id="KW-0479">Metal-binding</keyword>
<keyword evidence="15 21" id="KW-0472">Membrane</keyword>
<dbReference type="GO" id="GO:0016705">
    <property type="term" value="F:oxidoreductase activity, acting on paired donors, with incorporation or reduction of molecular oxygen"/>
    <property type="evidence" value="ECO:0007669"/>
    <property type="project" value="InterPro"/>
</dbReference>
<dbReference type="InterPro" id="IPR044862">
    <property type="entry name" value="Pro_4_hyd_alph_FE2OG_OXY"/>
</dbReference>
<dbReference type="GO" id="GO:0052925">
    <property type="term" value="F:dol-P-Man:Man(5)GlcNAc(2)-PP-Dol alpha-1,3-mannosyltransferase activity"/>
    <property type="evidence" value="ECO:0007669"/>
    <property type="project" value="UniProtKB-EC"/>
</dbReference>
<evidence type="ECO:0000256" key="17">
    <source>
        <dbReference type="ARBA" id="ARBA00030368"/>
    </source>
</evidence>
<evidence type="ECO:0000256" key="15">
    <source>
        <dbReference type="ARBA" id="ARBA00023136"/>
    </source>
</evidence>
<feature type="transmembrane region" description="Helical" evidence="21">
    <location>
        <begin position="405"/>
        <end position="426"/>
    </location>
</feature>
<organism evidence="23 24">
    <name type="scientific">Agaricus bisporus var. burnettii</name>
    <dbReference type="NCBI Taxonomy" id="192524"/>
    <lineage>
        <taxon>Eukaryota</taxon>
        <taxon>Fungi</taxon>
        <taxon>Dikarya</taxon>
        <taxon>Basidiomycota</taxon>
        <taxon>Agaricomycotina</taxon>
        <taxon>Agaricomycetes</taxon>
        <taxon>Agaricomycetidae</taxon>
        <taxon>Agaricales</taxon>
        <taxon>Agaricineae</taxon>
        <taxon>Agaricaceae</taxon>
        <taxon>Agaricus</taxon>
    </lineage>
</organism>
<dbReference type="EC" id="2.4.1.258" evidence="4"/>
<evidence type="ECO:0000256" key="18">
    <source>
        <dbReference type="ARBA" id="ARBA00044743"/>
    </source>
</evidence>
<evidence type="ECO:0000256" key="5">
    <source>
        <dbReference type="ARBA" id="ARBA00015561"/>
    </source>
</evidence>
<dbReference type="Proteomes" id="UP000629468">
    <property type="component" value="Unassembled WGS sequence"/>
</dbReference>
<evidence type="ECO:0000256" key="9">
    <source>
        <dbReference type="ARBA" id="ARBA00022723"/>
    </source>
</evidence>
<protein>
    <recommendedName>
        <fullName evidence="5">Dol-P-Man:Man(5)GlcNAc(2)-PP-Dol alpha-1,3-mannosyltransferase</fullName>
        <ecNumber evidence="4">2.4.1.258</ecNumber>
    </recommendedName>
    <alternativeName>
        <fullName evidence="17">Dol-P-Man-dependent alpha(1-3)-mannosyltransferase</fullName>
    </alternativeName>
    <alternativeName>
        <fullName evidence="16">Dolichyl-P-Man:Man(5)GlcNAc(2)-PP-dolichyl mannosyltransferase</fullName>
    </alternativeName>
</protein>
<dbReference type="InterPro" id="IPR005123">
    <property type="entry name" value="Oxoglu/Fe-dep_dioxygenase_dom"/>
</dbReference>
<comment type="subcellular location">
    <subcellularLocation>
        <location evidence="2">Endoplasmic reticulum membrane</location>
        <topology evidence="2">Multi-pass membrane protein</topology>
    </subcellularLocation>
</comment>
<dbReference type="PANTHER" id="PTHR12646">
    <property type="entry name" value="NOT56 - RELATED"/>
    <property type="match status" value="1"/>
</dbReference>
<keyword evidence="13" id="KW-0560">Oxidoreductase</keyword>
<evidence type="ECO:0000256" key="20">
    <source>
        <dbReference type="ARBA" id="ARBA00093457"/>
    </source>
</evidence>
<keyword evidence="14" id="KW-0408">Iron</keyword>
<feature type="transmembrane region" description="Helical" evidence="21">
    <location>
        <begin position="23"/>
        <end position="43"/>
    </location>
</feature>
<evidence type="ECO:0000256" key="3">
    <source>
        <dbReference type="ARBA" id="ARBA00004922"/>
    </source>
</evidence>
<evidence type="ECO:0000256" key="10">
    <source>
        <dbReference type="ARBA" id="ARBA00022824"/>
    </source>
</evidence>
<evidence type="ECO:0000256" key="8">
    <source>
        <dbReference type="ARBA" id="ARBA00022692"/>
    </source>
</evidence>
<feature type="domain" description="Fe2OG dioxygenase" evidence="22">
    <location>
        <begin position="561"/>
        <end position="670"/>
    </location>
</feature>
<dbReference type="InterPro" id="IPR006620">
    <property type="entry name" value="Pro_4_hyd_alph"/>
</dbReference>
<dbReference type="GO" id="GO:0051213">
    <property type="term" value="F:dioxygenase activity"/>
    <property type="evidence" value="ECO:0007669"/>
    <property type="project" value="UniProtKB-KW"/>
</dbReference>
<dbReference type="InterPro" id="IPR007873">
    <property type="entry name" value="Glycosyltransferase_ALG3"/>
</dbReference>
<feature type="transmembrane region" description="Helical" evidence="21">
    <location>
        <begin position="365"/>
        <end position="384"/>
    </location>
</feature>
<keyword evidence="8 21" id="KW-0812">Transmembrane</keyword>
<dbReference type="GO" id="GO:0031418">
    <property type="term" value="F:L-ascorbic acid binding"/>
    <property type="evidence" value="ECO:0007669"/>
    <property type="project" value="InterPro"/>
</dbReference>
<name>A0A8H7F574_AGABI</name>
<dbReference type="SMART" id="SM00702">
    <property type="entry name" value="P4Hc"/>
    <property type="match status" value="1"/>
</dbReference>
<evidence type="ECO:0000256" key="12">
    <source>
        <dbReference type="ARBA" id="ARBA00022989"/>
    </source>
</evidence>
<keyword evidence="7" id="KW-0808">Transferase</keyword>
<dbReference type="Pfam" id="PF05208">
    <property type="entry name" value="ALG3"/>
    <property type="match status" value="1"/>
</dbReference>
<comment type="cofactor">
    <cofactor evidence="1">
        <name>L-ascorbate</name>
        <dbReference type="ChEBI" id="CHEBI:38290"/>
    </cofactor>
</comment>
<sequence>MANASPLHHVYSLVKSLLLDRRYFWTLASFVLIGDVVLTEIIIKFISYTEIDWETYMIQTELYIKGQYNYSLISGPTGPLVYPAGHVRIHEYLYRFTNAGRDIRFAQHIYGILYILTLTVIKRLHSIFVLRLFNDCWALFLMALSILAYQFNLDDTGILFYGLALSVKMSILLYLPGLLVIIFKRRGLVTTLRQLLTVIAIQALLASPFISEDPWSYLKGAFDLGRVFLYKWTVNWRFVDEGTFLNPTFALSLLVGHISALVAFGLFKWCKLDGGVWKVLDRGLRRPRHPAGLAPTNPDYTATVLFTSNLIGILFARSLHYQFYSWYSMQIPFLAWRTRYPIILKLALLLMIEYAWNVYPSTDLSSAALLAGNSLLLIGVWFGYPNGVTTSQAASTQRKANHHQPSIFGHFLLALLNSLLVCTNTMPKKKAATSKSKSDIPSTTTKASIAPVTASMVFPDLAPKQGLECRTILEDQILVIDEFLSPAECKIYAKFIDNLPLELTPPKKRGEAERVNYRFSVASLDFAQRLHTLLTPHLPSFPYPSWSKKKTDTDEPRLPHSFNSNIRMYKYCEGQYFGPHYDDSVKDTLTGVKSEWTLLIYLSGIEDGVEGGETVFYREERGKPRESIVPQLNRGTALLHRHGQNCMLHEGSPVKSGTKYVLRSDLMFMG</sequence>
<evidence type="ECO:0000256" key="1">
    <source>
        <dbReference type="ARBA" id="ARBA00001961"/>
    </source>
</evidence>
<feature type="transmembrane region" description="Helical" evidence="21">
    <location>
        <begin position="132"/>
        <end position="152"/>
    </location>
</feature>
<evidence type="ECO:0000256" key="13">
    <source>
        <dbReference type="ARBA" id="ARBA00023002"/>
    </source>
</evidence>
<evidence type="ECO:0000256" key="2">
    <source>
        <dbReference type="ARBA" id="ARBA00004477"/>
    </source>
</evidence>
<evidence type="ECO:0000256" key="7">
    <source>
        <dbReference type="ARBA" id="ARBA00022679"/>
    </source>
</evidence>
<keyword evidence="6" id="KW-0328">Glycosyltransferase</keyword>
<evidence type="ECO:0000259" key="22">
    <source>
        <dbReference type="PROSITE" id="PS51471"/>
    </source>
</evidence>
<dbReference type="Pfam" id="PF13640">
    <property type="entry name" value="2OG-FeII_Oxy_3"/>
    <property type="match status" value="1"/>
</dbReference>
<evidence type="ECO:0000256" key="4">
    <source>
        <dbReference type="ARBA" id="ARBA00011964"/>
    </source>
</evidence>
<comment type="catalytic activity">
    <reaction evidence="19">
        <text>an alpha-D-Man-(1-&gt;2)-alpha-D-Man-(1-&gt;2)-alpha-D-Man-(1-&gt;3)-[alpha-D-Man-(1-&gt;6)]-beta-D-Man-(1-&gt;4)-beta-D-GlcNAc-(1-&gt;4)-alpha-D-GlcNAc-diphospho-di-trans,poly-cis-dolichol + a di-trans,poly-cis-dolichyl beta-D-mannosyl phosphate = an alpha-D-Man-(1-&gt;2)-alpha-D-Man-(1-&gt;2)-alpha-D-Man-(1-&gt;3)-[alpha-D-Man-(1-&gt;3)-alpha-D-Man-(1-&gt;6)]-beta-D-Man-(1-&gt;4)-beta-D-GlcNAc-(1-&gt;4)-alpha-D-GlcNAc-diphospho-di-trans,poly-cis-dolichol + a di-trans,poly-cis-dolichyl phosphate + H(+)</text>
        <dbReference type="Rhea" id="RHEA:29527"/>
        <dbReference type="Rhea" id="RHEA-COMP:19498"/>
        <dbReference type="Rhea" id="RHEA-COMP:19501"/>
        <dbReference type="Rhea" id="RHEA-COMP:19516"/>
        <dbReference type="Rhea" id="RHEA-COMP:19517"/>
        <dbReference type="ChEBI" id="CHEBI:15378"/>
        <dbReference type="ChEBI" id="CHEBI:57683"/>
        <dbReference type="ChEBI" id="CHEBI:58211"/>
        <dbReference type="ChEBI" id="CHEBI:132515"/>
        <dbReference type="ChEBI" id="CHEBI:132516"/>
        <dbReference type="EC" id="2.4.1.258"/>
    </reaction>
    <physiologicalReaction direction="left-to-right" evidence="19">
        <dbReference type="Rhea" id="RHEA:29528"/>
    </physiologicalReaction>
</comment>
<comment type="pathway">
    <text evidence="3">Protein modification; protein glycosylation.</text>
</comment>
<gene>
    <name evidence="23" type="ORF">Agabi119p4_3646</name>
</gene>
<evidence type="ECO:0000256" key="19">
    <source>
        <dbReference type="ARBA" id="ARBA00049506"/>
    </source>
</evidence>
<keyword evidence="10" id="KW-0256">Endoplasmic reticulum</keyword>
<keyword evidence="11" id="KW-0223">Dioxygenase</keyword>
<keyword evidence="12 21" id="KW-1133">Transmembrane helix</keyword>